<reference evidence="3" key="1">
    <citation type="submission" date="2023-12" db="EMBL/GenBank/DDBJ databases">
        <title>Novel isolates from deep terrestrial aquifers shed light on the physiology and ecology of the class Limnochordia.</title>
        <authorList>
            <person name="Karnachuk O.V."/>
            <person name="Lukina A.P."/>
            <person name="Avakyan M.R."/>
            <person name="Kadnikov V."/>
            <person name="Begmatov S."/>
            <person name="Beletsky A.V."/>
            <person name="Mardanov A.V."/>
            <person name="Ravin N.V."/>
        </authorList>
    </citation>
    <scope>NUCLEOTIDE SEQUENCE [LARGE SCALE GENOMIC DNA]</scope>
    <source>
        <strain evidence="3">LN</strain>
    </source>
</reference>
<dbReference type="RefSeq" id="WP_324669000.1">
    <property type="nucleotide sequence ID" value="NZ_CP141614.1"/>
</dbReference>
<evidence type="ECO:0000313" key="3">
    <source>
        <dbReference type="Proteomes" id="UP001333102"/>
    </source>
</evidence>
<proteinExistence type="predicted"/>
<feature type="compositionally biased region" description="Basic residues" evidence="1">
    <location>
        <begin position="95"/>
        <end position="108"/>
    </location>
</feature>
<sequence>MYVHLGDDVVIRARDVVAIVDLAALQRRGLALDKILGSGDHVAVTWVGDGVGTSLVVTPGRLYVSPISPMTLRRRASMPWSGERDGDGSPVVVGRGRRRAGRRRRRGA</sequence>
<feature type="region of interest" description="Disordered" evidence="1">
    <location>
        <begin position="75"/>
        <end position="108"/>
    </location>
</feature>
<name>A0ABZ1BQE7_9FIRM</name>
<gene>
    <name evidence="2" type="ORF">VLY81_00275</name>
</gene>
<keyword evidence="3" id="KW-1185">Reference proteome</keyword>
<accession>A0ABZ1BQE7</accession>
<dbReference type="Proteomes" id="UP001333102">
    <property type="component" value="Chromosome"/>
</dbReference>
<evidence type="ECO:0000256" key="1">
    <source>
        <dbReference type="SAM" id="MobiDB-lite"/>
    </source>
</evidence>
<evidence type="ECO:0008006" key="4">
    <source>
        <dbReference type="Google" id="ProtNLM"/>
    </source>
</evidence>
<dbReference type="EMBL" id="CP141614">
    <property type="protein sequence ID" value="WRP14641.1"/>
    <property type="molecule type" value="Genomic_DNA"/>
</dbReference>
<protein>
    <recommendedName>
        <fullName evidence="4">DUF370 domain-containing protein</fullName>
    </recommendedName>
</protein>
<evidence type="ECO:0000313" key="2">
    <source>
        <dbReference type="EMBL" id="WRP14641.1"/>
    </source>
</evidence>
<organism evidence="2 3">
    <name type="scientific">Geochorda subterranea</name>
    <dbReference type="NCBI Taxonomy" id="3109564"/>
    <lineage>
        <taxon>Bacteria</taxon>
        <taxon>Bacillati</taxon>
        <taxon>Bacillota</taxon>
        <taxon>Limnochordia</taxon>
        <taxon>Limnochordales</taxon>
        <taxon>Geochordaceae</taxon>
        <taxon>Geochorda</taxon>
    </lineage>
</organism>
<dbReference type="NCBIfam" id="NF046065">
    <property type="entry name" value="MtxRegRemB"/>
    <property type="match status" value="1"/>
</dbReference>